<accession>A0A501W6M0</accession>
<keyword evidence="1" id="KW-0812">Transmembrane</keyword>
<feature type="transmembrane region" description="Helical" evidence="1">
    <location>
        <begin position="12"/>
        <end position="33"/>
    </location>
</feature>
<protein>
    <recommendedName>
        <fullName evidence="4">2TM domain-containing protein</fullName>
    </recommendedName>
</protein>
<keyword evidence="3" id="KW-1185">Reference proteome</keyword>
<dbReference type="AlphaFoldDB" id="A0A501W6M0"/>
<evidence type="ECO:0000313" key="3">
    <source>
        <dbReference type="Proteomes" id="UP000316727"/>
    </source>
</evidence>
<keyword evidence="1" id="KW-1133">Transmembrane helix</keyword>
<reference evidence="2 3" key="1">
    <citation type="submission" date="2019-06" db="EMBL/GenBank/DDBJ databases">
        <title>A novel bacterium of genus Pontibacter, isolated from marine sediment.</title>
        <authorList>
            <person name="Huang H."/>
            <person name="Mo K."/>
            <person name="Hu Y."/>
        </authorList>
    </citation>
    <scope>NUCLEOTIDE SEQUENCE [LARGE SCALE GENOMIC DNA]</scope>
    <source>
        <strain evidence="2 3">HB172049</strain>
    </source>
</reference>
<gene>
    <name evidence="2" type="ORF">FJM65_07950</name>
</gene>
<feature type="transmembrane region" description="Helical" evidence="1">
    <location>
        <begin position="39"/>
        <end position="58"/>
    </location>
</feature>
<name>A0A501W6M0_9BACT</name>
<evidence type="ECO:0000256" key="1">
    <source>
        <dbReference type="SAM" id="Phobius"/>
    </source>
</evidence>
<proteinExistence type="predicted"/>
<sequence>MKRFARDYFKDNWHRFLWVFCALFAAKGLHLVYLEDWGGWAGVFMGVVAPVAHFWITYRRAA</sequence>
<organism evidence="2 3">
    <name type="scientific">Pontibacter mangrovi</name>
    <dbReference type="NCBI Taxonomy" id="2589816"/>
    <lineage>
        <taxon>Bacteria</taxon>
        <taxon>Pseudomonadati</taxon>
        <taxon>Bacteroidota</taxon>
        <taxon>Cytophagia</taxon>
        <taxon>Cytophagales</taxon>
        <taxon>Hymenobacteraceae</taxon>
        <taxon>Pontibacter</taxon>
    </lineage>
</organism>
<dbReference type="Proteomes" id="UP000316727">
    <property type="component" value="Unassembled WGS sequence"/>
</dbReference>
<keyword evidence="1" id="KW-0472">Membrane</keyword>
<evidence type="ECO:0000313" key="2">
    <source>
        <dbReference type="EMBL" id="TPE44938.1"/>
    </source>
</evidence>
<dbReference type="EMBL" id="VFRQ01000003">
    <property type="protein sequence ID" value="TPE44938.1"/>
    <property type="molecule type" value="Genomic_DNA"/>
</dbReference>
<comment type="caution">
    <text evidence="2">The sequence shown here is derived from an EMBL/GenBank/DDBJ whole genome shotgun (WGS) entry which is preliminary data.</text>
</comment>
<dbReference type="RefSeq" id="WP_140620963.1">
    <property type="nucleotide sequence ID" value="NZ_VFRQ01000003.1"/>
</dbReference>
<evidence type="ECO:0008006" key="4">
    <source>
        <dbReference type="Google" id="ProtNLM"/>
    </source>
</evidence>